<accession>A0A6M8BIQ3</accession>
<dbReference type="PANTHER" id="PTHR33495:SF2">
    <property type="entry name" value="ANTI-SIGMA FACTOR ANTAGONIST TM_1081-RELATED"/>
    <property type="match status" value="1"/>
</dbReference>
<evidence type="ECO:0000313" key="5">
    <source>
        <dbReference type="Proteomes" id="UP000505210"/>
    </source>
</evidence>
<gene>
    <name evidence="4" type="ORF">HPC62_09130</name>
</gene>
<dbReference type="InterPro" id="IPR036513">
    <property type="entry name" value="STAS_dom_sf"/>
</dbReference>
<feature type="domain" description="STAS" evidence="3">
    <location>
        <begin position="1"/>
        <end position="104"/>
    </location>
</feature>
<dbReference type="PROSITE" id="PS50801">
    <property type="entry name" value="STAS"/>
    <property type="match status" value="1"/>
</dbReference>
<dbReference type="SUPFAM" id="SSF52091">
    <property type="entry name" value="SpoIIaa-like"/>
    <property type="match status" value="1"/>
</dbReference>
<dbReference type="InterPro" id="IPR003658">
    <property type="entry name" value="Anti-sigma_ant"/>
</dbReference>
<keyword evidence="5" id="KW-1185">Reference proteome</keyword>
<dbReference type="EMBL" id="CP053661">
    <property type="protein sequence ID" value="QKD82325.1"/>
    <property type="molecule type" value="Genomic_DNA"/>
</dbReference>
<dbReference type="Proteomes" id="UP000505210">
    <property type="component" value="Chromosome"/>
</dbReference>
<comment type="similarity">
    <text evidence="1 2">Belongs to the anti-sigma-factor antagonist family.</text>
</comment>
<evidence type="ECO:0000256" key="2">
    <source>
        <dbReference type="RuleBase" id="RU003749"/>
    </source>
</evidence>
<dbReference type="NCBIfam" id="TIGR00377">
    <property type="entry name" value="ant_ant_sig"/>
    <property type="match status" value="1"/>
</dbReference>
<protein>
    <recommendedName>
        <fullName evidence="2">Anti-sigma factor antagonist</fullName>
    </recommendedName>
</protein>
<reference evidence="4 5" key="1">
    <citation type="submission" date="2020-05" db="EMBL/GenBank/DDBJ databases">
        <title>Complete genome sequence of of a novel Thermoleptolyngbya strain isolated from hot springs of Ganzi, Sichuan China.</title>
        <authorList>
            <person name="Tang J."/>
            <person name="Daroch M."/>
            <person name="Li L."/>
            <person name="Waleron K."/>
            <person name="Waleron M."/>
            <person name="Waleron M."/>
        </authorList>
    </citation>
    <scope>NUCLEOTIDE SEQUENCE [LARGE SCALE GENOMIC DNA]</scope>
    <source>
        <strain evidence="4 5">PKUAC-SCTA183</strain>
    </source>
</reference>
<dbReference type="PANTHER" id="PTHR33495">
    <property type="entry name" value="ANTI-SIGMA FACTOR ANTAGONIST TM_1081-RELATED-RELATED"/>
    <property type="match status" value="1"/>
</dbReference>
<dbReference type="RefSeq" id="WP_172355021.1">
    <property type="nucleotide sequence ID" value="NZ_CP053661.1"/>
</dbReference>
<proteinExistence type="inferred from homology"/>
<dbReference type="InterPro" id="IPR002645">
    <property type="entry name" value="STAS_dom"/>
</dbReference>
<dbReference type="Pfam" id="PF01740">
    <property type="entry name" value="STAS"/>
    <property type="match status" value="1"/>
</dbReference>
<evidence type="ECO:0000313" key="4">
    <source>
        <dbReference type="EMBL" id="QKD82325.1"/>
    </source>
</evidence>
<dbReference type="CDD" id="cd07043">
    <property type="entry name" value="STAS_anti-anti-sigma_factors"/>
    <property type="match status" value="1"/>
</dbReference>
<evidence type="ECO:0000259" key="3">
    <source>
        <dbReference type="PROSITE" id="PS50801"/>
    </source>
</evidence>
<sequence>MIKVIELSGILDGTQVDAFHQQIGEALETGASVILVDLEKVTFMDSSGLGALASAHKKVRAAGKRLSFCSIGEQVKILFELTSMDQVFEVFPNREAFDQTVLSGAVS</sequence>
<organism evidence="4 5">
    <name type="scientific">Thermoleptolyngbya sichuanensis A183</name>
    <dbReference type="NCBI Taxonomy" id="2737172"/>
    <lineage>
        <taxon>Bacteria</taxon>
        <taxon>Bacillati</taxon>
        <taxon>Cyanobacteriota</taxon>
        <taxon>Cyanophyceae</taxon>
        <taxon>Oculatellales</taxon>
        <taxon>Oculatellaceae</taxon>
        <taxon>Thermoleptolyngbya</taxon>
        <taxon>Thermoleptolyngbya sichuanensis</taxon>
    </lineage>
</organism>
<dbReference type="AlphaFoldDB" id="A0A6M8BIQ3"/>
<dbReference type="KEGG" id="theu:HPC62_09130"/>
<name>A0A6M8BIQ3_9CYAN</name>
<dbReference type="Gene3D" id="3.30.750.24">
    <property type="entry name" value="STAS domain"/>
    <property type="match status" value="1"/>
</dbReference>
<dbReference type="GO" id="GO:0043856">
    <property type="term" value="F:anti-sigma factor antagonist activity"/>
    <property type="evidence" value="ECO:0007669"/>
    <property type="project" value="InterPro"/>
</dbReference>
<evidence type="ECO:0000256" key="1">
    <source>
        <dbReference type="ARBA" id="ARBA00009013"/>
    </source>
</evidence>